<dbReference type="AlphaFoldDB" id="A0A202F6Z3"/>
<sequence>MRYKVTLDTKHQLFTVFDKKNTRVSACGKSIEEAMNKLLKLSA</sequence>
<dbReference type="EMBL" id="MYFM01000008">
    <property type="protein sequence ID" value="OVE96207.1"/>
    <property type="molecule type" value="Genomic_DNA"/>
</dbReference>
<dbReference type="Proteomes" id="UP000196232">
    <property type="component" value="Unassembled WGS sequence"/>
</dbReference>
<organism evidence="1 2">
    <name type="scientific">Companilactobacillus bobalius</name>
    <dbReference type="NCBI Taxonomy" id="2801451"/>
    <lineage>
        <taxon>Bacteria</taxon>
        <taxon>Bacillati</taxon>
        <taxon>Bacillota</taxon>
        <taxon>Bacilli</taxon>
        <taxon>Lactobacillales</taxon>
        <taxon>Lactobacillaceae</taxon>
        <taxon>Companilactobacillus</taxon>
    </lineage>
</organism>
<accession>A0A202F6Z3</accession>
<evidence type="ECO:0000313" key="2">
    <source>
        <dbReference type="Proteomes" id="UP000196232"/>
    </source>
</evidence>
<evidence type="ECO:0000313" key="1">
    <source>
        <dbReference type="EMBL" id="OVE96207.1"/>
    </source>
</evidence>
<name>A0A202F6Z3_9LACO</name>
<gene>
    <name evidence="1" type="ORF">LKACC16343_02505</name>
</gene>
<reference evidence="1 2" key="1">
    <citation type="submission" date="2017-03" db="EMBL/GenBank/DDBJ databases">
        <title>Genome sequence of Lactobacillus bobalius KACC 16343.</title>
        <authorList>
            <person name="Chun J."/>
        </authorList>
    </citation>
    <scope>NUCLEOTIDE SEQUENCE [LARGE SCALE GENOMIC DNA]</scope>
    <source>
        <strain evidence="1 2">KACC 16343</strain>
    </source>
</reference>
<dbReference type="RefSeq" id="WP_256970471.1">
    <property type="nucleotide sequence ID" value="NZ_LNUA01000060.1"/>
</dbReference>
<protein>
    <submittedName>
        <fullName evidence="1">Uncharacterized protein</fullName>
    </submittedName>
</protein>
<comment type="caution">
    <text evidence="1">The sequence shown here is derived from an EMBL/GenBank/DDBJ whole genome shotgun (WGS) entry which is preliminary data.</text>
</comment>
<proteinExistence type="predicted"/>